<dbReference type="RefSeq" id="WP_369061850.1">
    <property type="nucleotide sequence ID" value="NZ_CP158375.1"/>
</dbReference>
<keyword evidence="1" id="KW-0812">Transmembrane</keyword>
<feature type="transmembrane region" description="Helical" evidence="1">
    <location>
        <begin position="7"/>
        <end position="27"/>
    </location>
</feature>
<dbReference type="EMBL" id="CP158375">
    <property type="protein sequence ID" value="XDO98154.1"/>
    <property type="molecule type" value="Genomic_DNA"/>
</dbReference>
<proteinExistence type="predicted"/>
<gene>
    <name evidence="2" type="ORF">ABOZ73_06990</name>
</gene>
<feature type="transmembrane region" description="Helical" evidence="1">
    <location>
        <begin position="284"/>
        <end position="305"/>
    </location>
</feature>
<evidence type="ECO:0000256" key="1">
    <source>
        <dbReference type="SAM" id="Phobius"/>
    </source>
</evidence>
<dbReference type="AlphaFoldDB" id="A0AB39KWW6"/>
<reference evidence="2" key="1">
    <citation type="submission" date="2024-06" db="EMBL/GenBank/DDBJ databases">
        <title>Caulobacter inopinatus, sp. nov.</title>
        <authorList>
            <person name="Donachie S.P."/>
        </authorList>
    </citation>
    <scope>NUCLEOTIDE SEQUENCE</scope>
    <source>
        <strain evidence="2">73W</strain>
    </source>
</reference>
<feature type="transmembrane region" description="Helical" evidence="1">
    <location>
        <begin position="47"/>
        <end position="68"/>
    </location>
</feature>
<feature type="transmembrane region" description="Helical" evidence="1">
    <location>
        <begin position="140"/>
        <end position="159"/>
    </location>
</feature>
<protein>
    <recommendedName>
        <fullName evidence="3">Permease</fullName>
    </recommendedName>
</protein>
<feature type="transmembrane region" description="Helical" evidence="1">
    <location>
        <begin position="209"/>
        <end position="228"/>
    </location>
</feature>
<sequence length="349" mass="37805">MNLLNRTPLLVVVALYMLTYIPYMVITKQLSSSPAAALGRPLTGLEILPATLIVSGVFTFIFIAWSGWWRAANQRRLLGLDVPFPTRWTFLSGVCTALVLFTVPMSLTFEGVSIPFIQLLMRGDVLLLAPLVDIAFRRKVAWYSWVALGLVAIGLFLTIRQRGGLHLPPLAIGTIVLYTIGYFGRLAVMTRVSKSGDPESIKRYFVEEKLIGIPMAVVFLAMIPLLGLGGQASELSFGFFGVWGSAQIWPILVLSALLFVVSVFAAVILLNPRENTFCVPMERSASIVAGIAASFILAMAFGLPMPTSAEIAGALLMIAAVVLLSVAPLLEKRRAPVSPKLQAATEEPS</sequence>
<accession>A0AB39KWW6</accession>
<organism evidence="2">
    <name type="scientific">Caulobacter sp. 73W</name>
    <dbReference type="NCBI Taxonomy" id="3161137"/>
    <lineage>
        <taxon>Bacteria</taxon>
        <taxon>Pseudomonadati</taxon>
        <taxon>Pseudomonadota</taxon>
        <taxon>Alphaproteobacteria</taxon>
        <taxon>Caulobacterales</taxon>
        <taxon>Caulobacteraceae</taxon>
        <taxon>Caulobacter</taxon>
    </lineage>
</organism>
<feature type="transmembrane region" description="Helical" evidence="1">
    <location>
        <begin position="113"/>
        <end position="133"/>
    </location>
</feature>
<evidence type="ECO:0008006" key="3">
    <source>
        <dbReference type="Google" id="ProtNLM"/>
    </source>
</evidence>
<keyword evidence="1" id="KW-0472">Membrane</keyword>
<name>A0AB39KWW6_9CAUL</name>
<feature type="transmembrane region" description="Helical" evidence="1">
    <location>
        <begin position="165"/>
        <end position="188"/>
    </location>
</feature>
<feature type="transmembrane region" description="Helical" evidence="1">
    <location>
        <begin position="311"/>
        <end position="330"/>
    </location>
</feature>
<keyword evidence="1" id="KW-1133">Transmembrane helix</keyword>
<feature type="transmembrane region" description="Helical" evidence="1">
    <location>
        <begin position="248"/>
        <end position="272"/>
    </location>
</feature>
<feature type="transmembrane region" description="Helical" evidence="1">
    <location>
        <begin position="88"/>
        <end position="107"/>
    </location>
</feature>
<evidence type="ECO:0000313" key="2">
    <source>
        <dbReference type="EMBL" id="XDO98154.1"/>
    </source>
</evidence>